<evidence type="ECO:0000313" key="2">
    <source>
        <dbReference type="Proteomes" id="UP000017805"/>
    </source>
</evidence>
<keyword evidence="2" id="KW-1185">Reference proteome</keyword>
<dbReference type="PATRIC" id="fig|1367477.3.peg.4494"/>
<accession>U5LI91</accession>
<dbReference type="EMBL" id="CP006643">
    <property type="protein sequence ID" value="AGX06342.1"/>
    <property type="molecule type" value="Genomic_DNA"/>
</dbReference>
<sequence>MTGTFRFLSKYEMKIAFKKPAEFSSAGFYLVTGTSRILSKQPEDAFLLF</sequence>
<evidence type="ECO:0000313" key="1">
    <source>
        <dbReference type="EMBL" id="AGX06342.1"/>
    </source>
</evidence>
<dbReference type="Proteomes" id="UP000017805">
    <property type="component" value="Chromosome"/>
</dbReference>
<protein>
    <submittedName>
        <fullName evidence="1">Uncharacterized protein</fullName>
    </submittedName>
</protein>
<gene>
    <name evidence="1" type="ORF">N288_22510</name>
</gene>
<dbReference type="HOGENOM" id="CLU_215684_0_0_9"/>
<reference evidence="1 2" key="1">
    <citation type="submission" date="2013-07" db="EMBL/GenBank/DDBJ databases">
        <title>Complete genome sequence of Bacillus infantis NRRL B-14911 that has potential to induce cardiac disease by antigenic mimicry.</title>
        <authorList>
            <person name="Massilamany C."/>
            <person name="Smith T.P.L."/>
            <person name="Loy J.D."/>
            <person name="Barletta R."/>
            <person name="Reddy J."/>
        </authorList>
    </citation>
    <scope>NUCLEOTIDE SEQUENCE [LARGE SCALE GENOMIC DNA]</scope>
    <source>
        <strain evidence="1 2">NRRL B-14911</strain>
    </source>
</reference>
<name>U5LI91_9BACI</name>
<proteinExistence type="predicted"/>
<dbReference type="STRING" id="1367477.N288_22510"/>
<organism evidence="1 2">
    <name type="scientific">Bacillus infantis NRRL B-14911</name>
    <dbReference type="NCBI Taxonomy" id="1367477"/>
    <lineage>
        <taxon>Bacteria</taxon>
        <taxon>Bacillati</taxon>
        <taxon>Bacillota</taxon>
        <taxon>Bacilli</taxon>
        <taxon>Bacillales</taxon>
        <taxon>Bacillaceae</taxon>
        <taxon>Bacillus</taxon>
    </lineage>
</organism>
<dbReference type="AlphaFoldDB" id="U5LI91"/>
<dbReference type="KEGG" id="bif:N288_22510"/>